<sequence length="120" mass="12937">MCPANDTSPQLWNYVAFQLSARGLSSGDLSRATGINRSQLSTWRRGGKITIDSARTLARFFECPLLEVLVAAGLITADEAELRQAQPDLAAISNTALAAELHRRLTTATTSADRRPSHVG</sequence>
<evidence type="ECO:0000313" key="3">
    <source>
        <dbReference type="Proteomes" id="UP000272729"/>
    </source>
</evidence>
<dbReference type="AlphaFoldDB" id="A0A495X5R6"/>
<organism evidence="2 3">
    <name type="scientific">Saccharothrix variisporea</name>
    <dbReference type="NCBI Taxonomy" id="543527"/>
    <lineage>
        <taxon>Bacteria</taxon>
        <taxon>Bacillati</taxon>
        <taxon>Actinomycetota</taxon>
        <taxon>Actinomycetes</taxon>
        <taxon>Pseudonocardiales</taxon>
        <taxon>Pseudonocardiaceae</taxon>
        <taxon>Saccharothrix</taxon>
    </lineage>
</organism>
<dbReference type="RefSeq" id="WP_121221090.1">
    <property type="nucleotide sequence ID" value="NZ_JBIUBA010000002.1"/>
</dbReference>
<evidence type="ECO:0000259" key="1">
    <source>
        <dbReference type="PROSITE" id="PS50943"/>
    </source>
</evidence>
<dbReference type="GO" id="GO:0003677">
    <property type="term" value="F:DNA binding"/>
    <property type="evidence" value="ECO:0007669"/>
    <property type="project" value="InterPro"/>
</dbReference>
<dbReference type="InterPro" id="IPR001387">
    <property type="entry name" value="Cro/C1-type_HTH"/>
</dbReference>
<dbReference type="OrthoDB" id="3690537at2"/>
<evidence type="ECO:0000313" key="2">
    <source>
        <dbReference type="EMBL" id="RKT69380.1"/>
    </source>
</evidence>
<proteinExistence type="predicted"/>
<dbReference type="InterPro" id="IPR010982">
    <property type="entry name" value="Lambda_DNA-bd_dom_sf"/>
</dbReference>
<dbReference type="EMBL" id="RBXR01000001">
    <property type="protein sequence ID" value="RKT69380.1"/>
    <property type="molecule type" value="Genomic_DNA"/>
</dbReference>
<comment type="caution">
    <text evidence="2">The sequence shown here is derived from an EMBL/GenBank/DDBJ whole genome shotgun (WGS) entry which is preliminary data.</text>
</comment>
<reference evidence="2 3" key="1">
    <citation type="submission" date="2018-10" db="EMBL/GenBank/DDBJ databases">
        <title>Sequencing the genomes of 1000 actinobacteria strains.</title>
        <authorList>
            <person name="Klenk H.-P."/>
        </authorList>
    </citation>
    <scope>NUCLEOTIDE SEQUENCE [LARGE SCALE GENOMIC DNA]</scope>
    <source>
        <strain evidence="2 3">DSM 43911</strain>
    </source>
</reference>
<feature type="domain" description="HTH cro/C1-type" evidence="1">
    <location>
        <begin position="21"/>
        <end position="68"/>
    </location>
</feature>
<dbReference type="SUPFAM" id="SSF47413">
    <property type="entry name" value="lambda repressor-like DNA-binding domains"/>
    <property type="match status" value="1"/>
</dbReference>
<protein>
    <submittedName>
        <fullName evidence="2">Helix-turn-helix protein</fullName>
    </submittedName>
</protein>
<gene>
    <name evidence="2" type="ORF">DFJ66_2600</name>
</gene>
<name>A0A495X5R6_9PSEU</name>
<dbReference type="Proteomes" id="UP000272729">
    <property type="component" value="Unassembled WGS sequence"/>
</dbReference>
<accession>A0A495X5R6</accession>
<dbReference type="PROSITE" id="PS50943">
    <property type="entry name" value="HTH_CROC1"/>
    <property type="match status" value="1"/>
</dbReference>
<dbReference type="CDD" id="cd00093">
    <property type="entry name" value="HTH_XRE"/>
    <property type="match status" value="1"/>
</dbReference>
<keyword evidence="3" id="KW-1185">Reference proteome</keyword>
<dbReference type="Pfam" id="PF13443">
    <property type="entry name" value="HTH_26"/>
    <property type="match status" value="1"/>
</dbReference>
<dbReference type="Gene3D" id="1.10.260.40">
    <property type="entry name" value="lambda repressor-like DNA-binding domains"/>
    <property type="match status" value="1"/>
</dbReference>